<dbReference type="Gene3D" id="3.20.20.70">
    <property type="entry name" value="Aldolase class I"/>
    <property type="match status" value="1"/>
</dbReference>
<dbReference type="PANTHER" id="PTHR10578">
    <property type="entry name" value="S -2-HYDROXY-ACID OXIDASE-RELATED"/>
    <property type="match status" value="1"/>
</dbReference>
<dbReference type="InterPro" id="IPR013785">
    <property type="entry name" value="Aldolase_TIM"/>
</dbReference>
<dbReference type="InterPro" id="IPR012133">
    <property type="entry name" value="Alpha-hydoxy_acid_DH_FMN"/>
</dbReference>
<feature type="active site" description="Proton acceptor" evidence="4">
    <location>
        <position position="330"/>
    </location>
</feature>
<feature type="binding site" evidence="5">
    <location>
        <position position="161"/>
    </location>
    <ligand>
        <name>glyoxylate</name>
        <dbReference type="ChEBI" id="CHEBI:36655"/>
    </ligand>
</feature>
<dbReference type="SUPFAM" id="SSF51395">
    <property type="entry name" value="FMN-linked oxidoreductases"/>
    <property type="match status" value="1"/>
</dbReference>
<gene>
    <name evidence="7" type="ORF">AB5L97_02165</name>
</gene>
<comment type="cofactor">
    <cofactor evidence="1">
        <name>FMN</name>
        <dbReference type="ChEBI" id="CHEBI:58210"/>
    </cofactor>
</comment>
<keyword evidence="2" id="KW-0560">Oxidoreductase</keyword>
<evidence type="ECO:0000313" key="7">
    <source>
        <dbReference type="EMBL" id="XDP45845.1"/>
    </source>
</evidence>
<dbReference type="KEGG" id="spue:AB5L97_02165"/>
<evidence type="ECO:0000256" key="1">
    <source>
        <dbReference type="ARBA" id="ARBA00001917"/>
    </source>
</evidence>
<sequence>MTSATDQPRPGSFGRDVQGRIYRKGVFGRRPAVPTNPAELERRGLAAMSREARGYVATGAGMGSTMAANRAAFDRWRLVPRLARDVSARDTSVELFGRRHPSPFLAAPIGVLELAHPAGDLAVARAARAAGVPMIISSQASYAMESIAAQLGDTERWFQLYWSSEDAVVESFVRRAERIGCGAIVVTLDTMVLSWRTLDLDNAFLPFALGMGIAQYTSDPAFRALVSERVASGASGERTTARPTPAAVRSLVRLAREHPGGFRENLTSRVPRASVETFLDVFSRTTLTWSDLAWLRERTRLPILVKGLQHPDDARAALEHGVDGIIVSNHGGRQLDGALGSLDALPGVVEATAGRVPVLFDSGLRCAADAFKALALGAAAVCIGRPYMYGLALAGEEGAREVFDGFRAEFDITMAVAGVTGVDDIGPDSLTADGILAGWS</sequence>
<evidence type="ECO:0000256" key="4">
    <source>
        <dbReference type="PIRSR" id="PIRSR000138-1"/>
    </source>
</evidence>
<reference evidence="7" key="1">
    <citation type="submission" date="2024-07" db="EMBL/GenBank/DDBJ databases">
        <authorList>
            <person name="fu j."/>
        </authorList>
    </citation>
    <scope>NUCLEOTIDE SEQUENCE</scope>
    <source>
        <strain evidence="7">P10A9</strain>
    </source>
</reference>
<feature type="binding site" evidence="5">
    <location>
        <position position="137"/>
    </location>
    <ligand>
        <name>FMN</name>
        <dbReference type="ChEBI" id="CHEBI:58210"/>
    </ligand>
</feature>
<dbReference type="InterPro" id="IPR000262">
    <property type="entry name" value="FMN-dep_DH"/>
</dbReference>
<feature type="binding site" evidence="5">
    <location>
        <position position="333"/>
    </location>
    <ligand>
        <name>glyoxylate</name>
        <dbReference type="ChEBI" id="CHEBI:36655"/>
    </ligand>
</feature>
<feature type="binding site" evidence="5">
    <location>
        <position position="159"/>
    </location>
    <ligand>
        <name>FMN</name>
        <dbReference type="ChEBI" id="CHEBI:58210"/>
    </ligand>
</feature>
<feature type="binding site" evidence="5">
    <location>
        <begin position="361"/>
        <end position="365"/>
    </location>
    <ligand>
        <name>FMN</name>
        <dbReference type="ChEBI" id="CHEBI:58210"/>
    </ligand>
</feature>
<feature type="binding site" evidence="5">
    <location>
        <position position="306"/>
    </location>
    <ligand>
        <name>FMN</name>
        <dbReference type="ChEBI" id="CHEBI:58210"/>
    </ligand>
</feature>
<dbReference type="AlphaFoldDB" id="A0AB39L476"/>
<feature type="binding site" evidence="5">
    <location>
        <position position="187"/>
    </location>
    <ligand>
        <name>FMN</name>
        <dbReference type="ChEBI" id="CHEBI:58210"/>
    </ligand>
</feature>
<dbReference type="GO" id="GO:0010181">
    <property type="term" value="F:FMN binding"/>
    <property type="evidence" value="ECO:0007669"/>
    <property type="project" value="InterPro"/>
</dbReference>
<evidence type="ECO:0000259" key="6">
    <source>
        <dbReference type="PROSITE" id="PS51349"/>
    </source>
</evidence>
<organism evidence="7">
    <name type="scientific">Sinomonas puerhi</name>
    <dbReference type="NCBI Taxonomy" id="3238584"/>
    <lineage>
        <taxon>Bacteria</taxon>
        <taxon>Bacillati</taxon>
        <taxon>Actinomycetota</taxon>
        <taxon>Actinomycetes</taxon>
        <taxon>Micrococcales</taxon>
        <taxon>Micrococcaceae</taxon>
        <taxon>Sinomonas</taxon>
    </lineage>
</organism>
<feature type="binding site" evidence="5">
    <location>
        <position position="328"/>
    </location>
    <ligand>
        <name>FMN</name>
        <dbReference type="ChEBI" id="CHEBI:58210"/>
    </ligand>
</feature>
<dbReference type="PROSITE" id="PS51349">
    <property type="entry name" value="FMN_HYDROXY_ACID_DH_2"/>
    <property type="match status" value="1"/>
</dbReference>
<dbReference type="PANTHER" id="PTHR10578:SF143">
    <property type="entry name" value="FMN-DEPENDENT ALPHA-HYDROXY ACID DEHYDROGENASE PB1A11.03"/>
    <property type="match status" value="1"/>
</dbReference>
<evidence type="ECO:0000256" key="5">
    <source>
        <dbReference type="PIRSR" id="PIRSR000138-2"/>
    </source>
</evidence>
<keyword evidence="5" id="KW-0285">Flavoprotein</keyword>
<dbReference type="InterPro" id="IPR037396">
    <property type="entry name" value="FMN_HAD"/>
</dbReference>
<dbReference type="Pfam" id="PF01070">
    <property type="entry name" value="FMN_dh"/>
    <property type="match status" value="1"/>
</dbReference>
<feature type="binding site" evidence="5">
    <location>
        <position position="196"/>
    </location>
    <ligand>
        <name>glyoxylate</name>
        <dbReference type="ChEBI" id="CHEBI:36655"/>
    </ligand>
</feature>
<keyword evidence="5" id="KW-0288">FMN</keyword>
<name>A0AB39L476_9MICC</name>
<feature type="domain" description="FMN hydroxy acid dehydrogenase" evidence="6">
    <location>
        <begin position="29"/>
        <end position="435"/>
    </location>
</feature>
<feature type="binding site" evidence="5">
    <location>
        <begin position="108"/>
        <end position="110"/>
    </location>
    <ligand>
        <name>FMN</name>
        <dbReference type="ChEBI" id="CHEBI:58210"/>
    </ligand>
</feature>
<dbReference type="RefSeq" id="WP_369046268.1">
    <property type="nucleotide sequence ID" value="NZ_CP163302.1"/>
</dbReference>
<dbReference type="GO" id="GO:0016491">
    <property type="term" value="F:oxidoreductase activity"/>
    <property type="evidence" value="ECO:0007669"/>
    <property type="project" value="UniProtKB-KW"/>
</dbReference>
<feature type="binding site" evidence="5">
    <location>
        <begin position="384"/>
        <end position="385"/>
    </location>
    <ligand>
        <name>FMN</name>
        <dbReference type="ChEBI" id="CHEBI:58210"/>
    </ligand>
</feature>
<dbReference type="PROSITE" id="PS00557">
    <property type="entry name" value="FMN_HYDROXY_ACID_DH_1"/>
    <property type="match status" value="1"/>
</dbReference>
<dbReference type="EMBL" id="CP163302">
    <property type="protein sequence ID" value="XDP45845.1"/>
    <property type="molecule type" value="Genomic_DNA"/>
</dbReference>
<dbReference type="PIRSF" id="PIRSF000138">
    <property type="entry name" value="Al-hdrx_acd_dh"/>
    <property type="match status" value="1"/>
</dbReference>
<feature type="binding site" evidence="5">
    <location>
        <position position="330"/>
    </location>
    <ligand>
        <name>glyoxylate</name>
        <dbReference type="ChEBI" id="CHEBI:36655"/>
    </ligand>
</feature>
<dbReference type="InterPro" id="IPR008259">
    <property type="entry name" value="FMN_hydac_DH_AS"/>
</dbReference>
<proteinExistence type="inferred from homology"/>
<evidence type="ECO:0000256" key="3">
    <source>
        <dbReference type="ARBA" id="ARBA00024042"/>
    </source>
</evidence>
<evidence type="ECO:0000256" key="2">
    <source>
        <dbReference type="ARBA" id="ARBA00023002"/>
    </source>
</evidence>
<protein>
    <submittedName>
        <fullName evidence="7">Alpha-hydroxy-acid oxidizing protein</fullName>
    </submittedName>
</protein>
<comment type="similarity">
    <text evidence="3">Belongs to the FMN-dependent alpha-hydroxy acid dehydrogenase family.</text>
</comment>
<accession>A0AB39L476</accession>
<feature type="binding site" evidence="5">
    <location>
        <position position="55"/>
    </location>
    <ligand>
        <name>glyoxylate</name>
        <dbReference type="ChEBI" id="CHEBI:36655"/>
    </ligand>
</feature>